<keyword evidence="8 11" id="KW-0812">Transmembrane</keyword>
<feature type="transmembrane region" description="Helical" evidence="11">
    <location>
        <begin position="12"/>
        <end position="37"/>
    </location>
</feature>
<evidence type="ECO:0000259" key="13">
    <source>
        <dbReference type="PROSITE" id="PS50928"/>
    </source>
</evidence>
<evidence type="ECO:0000256" key="12">
    <source>
        <dbReference type="RuleBase" id="RU367050"/>
    </source>
</evidence>
<sequence length="533" mass="59862">MKAYLLAKLQRIWLFARFWLLVKAVIGMALGAFVVALLWQQEYVFAIIFTLLGCSGLWVYSSVKGKPYRLLYPAFAFVVCFTLVPLLFTVFISFTNYSASHGASLQRTTDLLLEQTFAQGKRYQYSLLFDGSLYRLKLYHGAHTFVSNHFSLKQDEVSELQLKPGGSGLFLAKTSLKEQLTFRQLYGAQTLILPTGERIQRIDFQHYSQFQPLYQQLKEGVVLTNGDMLTDAYTLLNKQTNALLRPNIASGYYQHIDQQGEFIGEPIAPGFVQFAHLSHYREVLSKDHIFNPLVSILIWTFSFALLSLLGALFVGMILAVLTSQKNVIGAGIYRAILLLPWALPPFITILTFKVLLHPHGGQLTMLLEALFHVKIDWMTDPAVARSLVLFVSVWLGYPYIMLLCIASLRSIPSVLYESARIAGHGIISQFLRITLPQLIKPLKPVLLALFALNLNNFVLVYFLTDGGPGIAGSFPSAGYTDLLLNYVFDTAFGAQQNYALAAAVTCLGLCFISVLAFFCWKALAPHNRYERLE</sequence>
<evidence type="ECO:0000256" key="9">
    <source>
        <dbReference type="ARBA" id="ARBA00022989"/>
    </source>
</evidence>
<dbReference type="Gene3D" id="1.10.3720.10">
    <property type="entry name" value="MetI-like"/>
    <property type="match status" value="1"/>
</dbReference>
<evidence type="ECO:0000256" key="8">
    <source>
        <dbReference type="ARBA" id="ARBA00022692"/>
    </source>
</evidence>
<dbReference type="InterPro" id="IPR000515">
    <property type="entry name" value="MetI-like"/>
</dbReference>
<dbReference type="GO" id="GO:0042956">
    <property type="term" value="P:maltodextrin transmembrane transport"/>
    <property type="evidence" value="ECO:0007669"/>
    <property type="project" value="TreeGrafter"/>
</dbReference>
<dbReference type="PANTHER" id="PTHR47314:SF1">
    <property type="entry name" value="MALTOSE_MALTODEXTRIN TRANSPORT SYSTEM PERMEASE PROTEIN MALF"/>
    <property type="match status" value="1"/>
</dbReference>
<feature type="transmembrane region" description="Helical" evidence="11">
    <location>
        <begin position="445"/>
        <end position="464"/>
    </location>
</feature>
<dbReference type="Gene3D" id="3.10.650.10">
    <property type="entry name" value="MalF N-terminal region-like"/>
    <property type="match status" value="1"/>
</dbReference>
<dbReference type="GO" id="GO:0015423">
    <property type="term" value="F:ABC-type maltose transporter activity"/>
    <property type="evidence" value="ECO:0007669"/>
    <property type="project" value="TreeGrafter"/>
</dbReference>
<evidence type="ECO:0000256" key="11">
    <source>
        <dbReference type="RuleBase" id="RU363032"/>
    </source>
</evidence>
<feature type="transmembrane region" description="Helical" evidence="11">
    <location>
        <begin position="333"/>
        <end position="356"/>
    </location>
</feature>
<dbReference type="SUPFAM" id="SSF161098">
    <property type="entry name" value="MetI-like"/>
    <property type="match status" value="1"/>
</dbReference>
<feature type="transmembrane region" description="Helical" evidence="11">
    <location>
        <begin position="498"/>
        <end position="523"/>
    </location>
</feature>
<keyword evidence="5" id="KW-1003">Cell membrane</keyword>
<dbReference type="InterPro" id="IPR035277">
    <property type="entry name" value="MalF_N"/>
</dbReference>
<gene>
    <name evidence="14" type="primary">malF</name>
    <name evidence="14" type="ORF">D1Z90_15195</name>
</gene>
<feature type="transmembrane region" description="Helical" evidence="11">
    <location>
        <begin position="43"/>
        <end position="63"/>
    </location>
</feature>
<feature type="domain" description="ABC transmembrane type-1" evidence="13">
    <location>
        <begin position="297"/>
        <end position="519"/>
    </location>
</feature>
<evidence type="ECO:0000313" key="14">
    <source>
        <dbReference type="EMBL" id="RJG41979.1"/>
    </source>
</evidence>
<dbReference type="Pfam" id="PF00528">
    <property type="entry name" value="BPD_transp_1"/>
    <property type="match status" value="1"/>
</dbReference>
<dbReference type="RefSeq" id="WP_119911640.1">
    <property type="nucleotide sequence ID" value="NZ_QZCH01000022.1"/>
</dbReference>
<evidence type="ECO:0000256" key="1">
    <source>
        <dbReference type="ARBA" id="ARBA00002264"/>
    </source>
</evidence>
<protein>
    <recommendedName>
        <fullName evidence="12">Maltose/maltodextrin transport system permease protein</fullName>
    </recommendedName>
</protein>
<dbReference type="InterPro" id="IPR035906">
    <property type="entry name" value="MetI-like_sf"/>
</dbReference>
<comment type="subcellular location">
    <subcellularLocation>
        <location evidence="2 12">Cell inner membrane</location>
        <topology evidence="2 12">Multi-pass membrane protein</topology>
    </subcellularLocation>
    <subcellularLocation>
        <location evidence="11">Cell membrane</location>
        <topology evidence="11">Multi-pass membrane protein</topology>
    </subcellularLocation>
</comment>
<dbReference type="Pfam" id="PF14785">
    <property type="entry name" value="MalF_P2"/>
    <property type="match status" value="1"/>
</dbReference>
<evidence type="ECO:0000256" key="7">
    <source>
        <dbReference type="ARBA" id="ARBA00022597"/>
    </source>
</evidence>
<feature type="transmembrane region" description="Helical" evidence="11">
    <location>
        <begin position="70"/>
        <end position="94"/>
    </location>
</feature>
<comment type="caution">
    <text evidence="14">The sequence shown here is derived from an EMBL/GenBank/DDBJ whole genome shotgun (WGS) entry which is preliminary data.</text>
</comment>
<evidence type="ECO:0000256" key="6">
    <source>
        <dbReference type="ARBA" id="ARBA00022519"/>
    </source>
</evidence>
<keyword evidence="4 11" id="KW-0813">Transport</keyword>
<reference evidence="14 15" key="1">
    <citation type="submission" date="2018-09" db="EMBL/GenBank/DDBJ databases">
        <authorList>
            <person name="Wang F."/>
        </authorList>
    </citation>
    <scope>NUCLEOTIDE SEQUENCE [LARGE SCALE GENOMIC DNA]</scope>
    <source>
        <strain evidence="14 15">PLHSC7-2</strain>
    </source>
</reference>
<keyword evidence="7 12" id="KW-0762">Sugar transport</keyword>
<keyword evidence="6 12" id="KW-0997">Cell inner membrane</keyword>
<evidence type="ECO:0000256" key="2">
    <source>
        <dbReference type="ARBA" id="ARBA00004429"/>
    </source>
</evidence>
<comment type="function">
    <text evidence="1 12">Part of the ABC transporter complex MalEFGK involved in maltose/maltodextrin import. Probably responsible for the translocation of the substrate across the membrane.</text>
</comment>
<dbReference type="PROSITE" id="PS50928">
    <property type="entry name" value="ABC_TM1"/>
    <property type="match status" value="1"/>
</dbReference>
<keyword evidence="10 11" id="KW-0472">Membrane</keyword>
<keyword evidence="9 11" id="KW-1133">Transmembrane helix</keyword>
<feature type="transmembrane region" description="Helical" evidence="11">
    <location>
        <begin position="387"/>
        <end position="408"/>
    </location>
</feature>
<evidence type="ECO:0000256" key="4">
    <source>
        <dbReference type="ARBA" id="ARBA00022448"/>
    </source>
</evidence>
<dbReference type="InterPro" id="IPR029345">
    <property type="entry name" value="MalF_P2"/>
</dbReference>
<evidence type="ECO:0000313" key="15">
    <source>
        <dbReference type="Proteomes" id="UP000283255"/>
    </source>
</evidence>
<dbReference type="AlphaFoldDB" id="A0A418YBW0"/>
<dbReference type="Proteomes" id="UP000283255">
    <property type="component" value="Unassembled WGS sequence"/>
</dbReference>
<dbReference type="Gene3D" id="1.20.58.370">
    <property type="entry name" value="MalF N-terminal region-like"/>
    <property type="match status" value="1"/>
</dbReference>
<proteinExistence type="inferred from homology"/>
<accession>A0A418YBW0</accession>
<dbReference type="NCBIfam" id="NF008232">
    <property type="entry name" value="PRK10999.1"/>
    <property type="match status" value="1"/>
</dbReference>
<keyword evidence="15" id="KW-1185">Reference proteome</keyword>
<evidence type="ECO:0000256" key="5">
    <source>
        <dbReference type="ARBA" id="ARBA00022475"/>
    </source>
</evidence>
<name>A0A418YBW0_9GAMM</name>
<feature type="transmembrane region" description="Helical" evidence="11">
    <location>
        <begin position="296"/>
        <end position="321"/>
    </location>
</feature>
<comment type="similarity">
    <text evidence="3 12">Belongs to the binding-protein-dependent transport system permease family. MalFG subfamily.</text>
</comment>
<evidence type="ECO:0000256" key="3">
    <source>
        <dbReference type="ARBA" id="ARBA00009047"/>
    </source>
</evidence>
<organism evidence="14 15">
    <name type="scientific">Motilimonas pumila</name>
    <dbReference type="NCBI Taxonomy" id="2303987"/>
    <lineage>
        <taxon>Bacteria</taxon>
        <taxon>Pseudomonadati</taxon>
        <taxon>Pseudomonadota</taxon>
        <taxon>Gammaproteobacteria</taxon>
        <taxon>Alteromonadales</taxon>
        <taxon>Alteromonadales genera incertae sedis</taxon>
        <taxon>Motilimonas</taxon>
    </lineage>
</organism>
<dbReference type="PANTHER" id="PTHR47314">
    <property type="entry name" value="MALTOSE/MALTODEXTRIN TRANSPORT SYSTEM PERMEASE PROTEIN MALF"/>
    <property type="match status" value="1"/>
</dbReference>
<evidence type="ECO:0000256" key="10">
    <source>
        <dbReference type="ARBA" id="ARBA00023136"/>
    </source>
</evidence>
<dbReference type="OrthoDB" id="9785347at2"/>
<dbReference type="Gene3D" id="2.40.430.10">
    <property type="entry name" value="D-maltodextrin-binding protein, MBP"/>
    <property type="match status" value="1"/>
</dbReference>
<dbReference type="EMBL" id="QZCH01000022">
    <property type="protein sequence ID" value="RJG41979.1"/>
    <property type="molecule type" value="Genomic_DNA"/>
</dbReference>
<dbReference type="InterPro" id="IPR047103">
    <property type="entry name" value="MalF_P2_sf"/>
</dbReference>
<dbReference type="GO" id="GO:1990060">
    <property type="term" value="C:maltose transport complex"/>
    <property type="evidence" value="ECO:0007669"/>
    <property type="project" value="TreeGrafter"/>
</dbReference>
<comment type="subunit">
    <text evidence="12">The complex is composed of two ATP-binding proteins (MalK), two transmembrane proteins (MalG and MalF) and a solute-binding protein (MalE).</text>
</comment>
<reference evidence="14 15" key="2">
    <citation type="submission" date="2019-01" db="EMBL/GenBank/DDBJ databases">
        <title>Motilimonas pumilus sp. nov., isolated from the gut of sea cucumber (Apostichopus japonicus).</title>
        <authorList>
            <person name="Wang F.-Q."/>
            <person name="Ren L.-H."/>
            <person name="Lin Y.-W."/>
            <person name="Sun G.-H."/>
            <person name="Du Z.-J."/>
            <person name="Zhao J.-X."/>
            <person name="Liu X.-J."/>
            <person name="Liu L.-J."/>
        </authorList>
    </citation>
    <scope>NUCLEOTIDE SEQUENCE [LARGE SCALE GENOMIC DNA]</scope>
    <source>
        <strain evidence="14 15">PLHSC7-2</strain>
    </source>
</reference>
<dbReference type="SUPFAM" id="SSF160964">
    <property type="entry name" value="MalF N-terminal region-like"/>
    <property type="match status" value="1"/>
</dbReference>
<dbReference type="CDD" id="cd06261">
    <property type="entry name" value="TM_PBP2"/>
    <property type="match status" value="1"/>
</dbReference>